<keyword evidence="2" id="KW-1185">Reference proteome</keyword>
<protein>
    <submittedName>
        <fullName evidence="1">Uncharacterized protein</fullName>
    </submittedName>
</protein>
<reference evidence="1 2" key="1">
    <citation type="journal article" date="2020" name="Mol. Biol. Evol.">
        <title>Distinct Expression and Methylation Patterns for Genes with Different Fates following a Single Whole-Genome Duplication in Flowering Plants.</title>
        <authorList>
            <person name="Shi T."/>
            <person name="Rahmani R.S."/>
            <person name="Gugger P.F."/>
            <person name="Wang M."/>
            <person name="Li H."/>
            <person name="Zhang Y."/>
            <person name="Li Z."/>
            <person name="Wang Q."/>
            <person name="Van de Peer Y."/>
            <person name="Marchal K."/>
            <person name="Chen J."/>
        </authorList>
    </citation>
    <scope>NUCLEOTIDE SEQUENCE [LARGE SCALE GENOMIC DNA]</scope>
    <source>
        <tissue evidence="1">Leaf</tissue>
    </source>
</reference>
<dbReference type="EMBL" id="DUZY01000002">
    <property type="protein sequence ID" value="DAD27984.1"/>
    <property type="molecule type" value="Genomic_DNA"/>
</dbReference>
<name>A0A822Y269_NELNU</name>
<evidence type="ECO:0000313" key="2">
    <source>
        <dbReference type="Proteomes" id="UP000607653"/>
    </source>
</evidence>
<dbReference type="AlphaFoldDB" id="A0A822Y269"/>
<organism evidence="1 2">
    <name type="scientific">Nelumbo nucifera</name>
    <name type="common">Sacred lotus</name>
    <dbReference type="NCBI Taxonomy" id="4432"/>
    <lineage>
        <taxon>Eukaryota</taxon>
        <taxon>Viridiplantae</taxon>
        <taxon>Streptophyta</taxon>
        <taxon>Embryophyta</taxon>
        <taxon>Tracheophyta</taxon>
        <taxon>Spermatophyta</taxon>
        <taxon>Magnoliopsida</taxon>
        <taxon>Proteales</taxon>
        <taxon>Nelumbonaceae</taxon>
        <taxon>Nelumbo</taxon>
    </lineage>
</organism>
<gene>
    <name evidence="1" type="ORF">HUJ06_029452</name>
</gene>
<evidence type="ECO:0000313" key="1">
    <source>
        <dbReference type="EMBL" id="DAD27984.1"/>
    </source>
</evidence>
<comment type="caution">
    <text evidence="1">The sequence shown here is derived from an EMBL/GenBank/DDBJ whole genome shotgun (WGS) entry which is preliminary data.</text>
</comment>
<proteinExistence type="predicted"/>
<dbReference type="Proteomes" id="UP000607653">
    <property type="component" value="Unassembled WGS sequence"/>
</dbReference>
<sequence length="48" mass="5748">MRSKKWMRIGTLSRKKWMSNASTFCLISAGHWYVAHQEMDGDWEILIF</sequence>
<accession>A0A822Y269</accession>